<organism evidence="1 2">
    <name type="scientific">Sphingobacterium zhuxiongii</name>
    <dbReference type="NCBI Taxonomy" id="2662364"/>
    <lineage>
        <taxon>Bacteria</taxon>
        <taxon>Pseudomonadati</taxon>
        <taxon>Bacteroidota</taxon>
        <taxon>Sphingobacteriia</taxon>
        <taxon>Sphingobacteriales</taxon>
        <taxon>Sphingobacteriaceae</taxon>
        <taxon>Sphingobacterium</taxon>
    </lineage>
</organism>
<sequence>MSSGLLLPACYLPNVSFFHAIKQNDQPIVIEQFENYPKQTFRTRTQIGTANGVLNLIVPIVHGRKERVRMNDVKINYDHPWQRLHWLSIQTAYRSSAYFEYYEDDFSAFYEKEYDLLLDYNTEQIKLILKLLKINREISYSTSYTDVEEGIDYRKAIHPRKPSPMVDPKPYYQVFEDKTGFIPNLSVIDLLFSQGPQAKNFL</sequence>
<dbReference type="Pfam" id="PF08889">
    <property type="entry name" value="WbqC"/>
    <property type="match status" value="1"/>
</dbReference>
<evidence type="ECO:0008006" key="3">
    <source>
        <dbReference type="Google" id="ProtNLM"/>
    </source>
</evidence>
<dbReference type="Proteomes" id="UP000326921">
    <property type="component" value="Chromosome"/>
</dbReference>
<dbReference type="EMBL" id="CP045652">
    <property type="protein sequence ID" value="QGA25849.1"/>
    <property type="molecule type" value="Genomic_DNA"/>
</dbReference>
<dbReference type="AlphaFoldDB" id="A0A5Q0Q9N4"/>
<proteinExistence type="predicted"/>
<name>A0A5Q0Q9N4_9SPHI</name>
<dbReference type="InterPro" id="IPR014985">
    <property type="entry name" value="WbqC"/>
</dbReference>
<evidence type="ECO:0000313" key="2">
    <source>
        <dbReference type="Proteomes" id="UP000326921"/>
    </source>
</evidence>
<accession>A0A5Q0Q9N4</accession>
<evidence type="ECO:0000313" key="1">
    <source>
        <dbReference type="EMBL" id="QGA25849.1"/>
    </source>
</evidence>
<protein>
    <recommendedName>
        <fullName evidence="3">WbqC family protein</fullName>
    </recommendedName>
</protein>
<dbReference type="RefSeq" id="WP_153510171.1">
    <property type="nucleotide sequence ID" value="NZ_CP045652.1"/>
</dbReference>
<reference evidence="1 2" key="1">
    <citation type="submission" date="2019-10" db="EMBL/GenBank/DDBJ databases">
        <authorList>
            <person name="Dong K."/>
        </authorList>
    </citation>
    <scope>NUCLEOTIDE SEQUENCE [LARGE SCALE GENOMIC DNA]</scope>
    <source>
        <strain evidence="2">dk4302</strain>
    </source>
</reference>
<dbReference type="KEGG" id="sphe:GFH32_05745"/>
<keyword evidence="2" id="KW-1185">Reference proteome</keyword>
<gene>
    <name evidence="1" type="ORF">GFH32_05745</name>
</gene>